<dbReference type="RefSeq" id="WP_123431819.1">
    <property type="nucleotide sequence ID" value="NZ_MOBK01000001.1"/>
</dbReference>
<accession>A0A423IG65</accession>
<evidence type="ECO:0008006" key="3">
    <source>
        <dbReference type="Google" id="ProtNLM"/>
    </source>
</evidence>
<sequence>MSDKFYDVDFDFPGLEIQVEIEILREYLKQMPKILLSAQTGYIESVLETGSIEDHDFSVEYVAEQGFARYITQPLILTVFALFEGSMIHLIRYAQKAEGKKIELSDMRHGGIPTGMNTYLQHVLGLEFQISQNELSVLADLTQIRNTIAHAYGNPQFLTSDKRRKLKELAKRTAGVEVGEFNFEVSQVYVASVFGVVNVCLSRFVKYLEDRYFP</sequence>
<gene>
    <name evidence="1" type="ORF">BK660_01810</name>
</gene>
<protein>
    <recommendedName>
        <fullName evidence="3">Cthe-2314-like HEPN domain-containing protein</fullName>
    </recommendedName>
</protein>
<dbReference type="EMBL" id="MOBK01000001">
    <property type="protein sequence ID" value="RON24432.1"/>
    <property type="molecule type" value="Genomic_DNA"/>
</dbReference>
<comment type="caution">
    <text evidence="1">The sequence shown here is derived from an EMBL/GenBank/DDBJ whole genome shotgun (WGS) entry which is preliminary data.</text>
</comment>
<name>A0A423IG65_9PSED</name>
<dbReference type="Proteomes" id="UP000285636">
    <property type="component" value="Unassembled WGS sequence"/>
</dbReference>
<dbReference type="AlphaFoldDB" id="A0A423IG65"/>
<evidence type="ECO:0000313" key="1">
    <source>
        <dbReference type="EMBL" id="RON24432.1"/>
    </source>
</evidence>
<reference evidence="1 2" key="1">
    <citation type="submission" date="2016-10" db="EMBL/GenBank/DDBJ databases">
        <title>Comparative genome analysis of multiple Pseudomonas spp. focuses on biocontrol and plant growth promoting traits.</title>
        <authorList>
            <person name="Tao X.-Y."/>
            <person name="Taylor C.G."/>
        </authorList>
    </citation>
    <scope>NUCLEOTIDE SEQUENCE [LARGE SCALE GENOMIC DNA]</scope>
    <source>
        <strain evidence="1 2">38D7</strain>
    </source>
</reference>
<organism evidence="1 2">
    <name type="scientific">Pseudomonas brassicacearum</name>
    <dbReference type="NCBI Taxonomy" id="930166"/>
    <lineage>
        <taxon>Bacteria</taxon>
        <taxon>Pseudomonadati</taxon>
        <taxon>Pseudomonadota</taxon>
        <taxon>Gammaproteobacteria</taxon>
        <taxon>Pseudomonadales</taxon>
        <taxon>Pseudomonadaceae</taxon>
        <taxon>Pseudomonas</taxon>
    </lineage>
</organism>
<evidence type="ECO:0000313" key="2">
    <source>
        <dbReference type="Proteomes" id="UP000285636"/>
    </source>
</evidence>
<proteinExistence type="predicted"/>